<dbReference type="OMA" id="LECTLNT"/>
<evidence type="ECO:0000313" key="1">
    <source>
        <dbReference type="EMBL" id="EDV96784.1"/>
    </source>
</evidence>
<dbReference type="PhylomeDB" id="B4J0E8"/>
<dbReference type="KEGG" id="dgr:6557839"/>
<dbReference type="InParanoid" id="B4J0E8"/>
<reference evidence="1 2" key="1">
    <citation type="journal article" date="2007" name="Nature">
        <title>Evolution of genes and genomes on the Drosophila phylogeny.</title>
        <authorList>
            <consortium name="Drosophila 12 Genomes Consortium"/>
            <person name="Clark A.G."/>
            <person name="Eisen M.B."/>
            <person name="Smith D.R."/>
            <person name="Bergman C.M."/>
            <person name="Oliver B."/>
            <person name="Markow T.A."/>
            <person name="Kaufman T.C."/>
            <person name="Kellis M."/>
            <person name="Gelbart W."/>
            <person name="Iyer V.N."/>
            <person name="Pollard D.A."/>
            <person name="Sackton T.B."/>
            <person name="Larracuente A.M."/>
            <person name="Singh N.D."/>
            <person name="Abad J.P."/>
            <person name="Abt D.N."/>
            <person name="Adryan B."/>
            <person name="Aguade M."/>
            <person name="Akashi H."/>
            <person name="Anderson W.W."/>
            <person name="Aquadro C.F."/>
            <person name="Ardell D.H."/>
            <person name="Arguello R."/>
            <person name="Artieri C.G."/>
            <person name="Barbash D.A."/>
            <person name="Barker D."/>
            <person name="Barsanti P."/>
            <person name="Batterham P."/>
            <person name="Batzoglou S."/>
            <person name="Begun D."/>
            <person name="Bhutkar A."/>
            <person name="Blanco E."/>
            <person name="Bosak S.A."/>
            <person name="Bradley R.K."/>
            <person name="Brand A.D."/>
            <person name="Brent M.R."/>
            <person name="Brooks A.N."/>
            <person name="Brown R.H."/>
            <person name="Butlin R.K."/>
            <person name="Caggese C."/>
            <person name="Calvi B.R."/>
            <person name="Bernardo de Carvalho A."/>
            <person name="Caspi A."/>
            <person name="Castrezana S."/>
            <person name="Celniker S.E."/>
            <person name="Chang J.L."/>
            <person name="Chapple C."/>
            <person name="Chatterji S."/>
            <person name="Chinwalla A."/>
            <person name="Civetta A."/>
            <person name="Clifton S.W."/>
            <person name="Comeron J.M."/>
            <person name="Costello J.C."/>
            <person name="Coyne J.A."/>
            <person name="Daub J."/>
            <person name="David R.G."/>
            <person name="Delcher A.L."/>
            <person name="Delehaunty K."/>
            <person name="Do C.B."/>
            <person name="Ebling H."/>
            <person name="Edwards K."/>
            <person name="Eickbush T."/>
            <person name="Evans J.D."/>
            <person name="Filipski A."/>
            <person name="Findeiss S."/>
            <person name="Freyhult E."/>
            <person name="Fulton L."/>
            <person name="Fulton R."/>
            <person name="Garcia A.C."/>
            <person name="Gardiner A."/>
            <person name="Garfield D.A."/>
            <person name="Garvin B.E."/>
            <person name="Gibson G."/>
            <person name="Gilbert D."/>
            <person name="Gnerre S."/>
            <person name="Godfrey J."/>
            <person name="Good R."/>
            <person name="Gotea V."/>
            <person name="Gravely B."/>
            <person name="Greenberg A.J."/>
            <person name="Griffiths-Jones S."/>
            <person name="Gross S."/>
            <person name="Guigo R."/>
            <person name="Gustafson E.A."/>
            <person name="Haerty W."/>
            <person name="Hahn M.W."/>
            <person name="Halligan D.L."/>
            <person name="Halpern A.L."/>
            <person name="Halter G.M."/>
            <person name="Han M.V."/>
            <person name="Heger A."/>
            <person name="Hillier L."/>
            <person name="Hinrichs A.S."/>
            <person name="Holmes I."/>
            <person name="Hoskins R.A."/>
            <person name="Hubisz M.J."/>
            <person name="Hultmark D."/>
            <person name="Huntley M.A."/>
            <person name="Jaffe D.B."/>
            <person name="Jagadeeshan S."/>
            <person name="Jeck W.R."/>
            <person name="Johnson J."/>
            <person name="Jones C.D."/>
            <person name="Jordan W.C."/>
            <person name="Karpen G.H."/>
            <person name="Kataoka E."/>
            <person name="Keightley P.D."/>
            <person name="Kheradpour P."/>
            <person name="Kirkness E.F."/>
            <person name="Koerich L.B."/>
            <person name="Kristiansen K."/>
            <person name="Kudrna D."/>
            <person name="Kulathinal R.J."/>
            <person name="Kumar S."/>
            <person name="Kwok R."/>
            <person name="Lander E."/>
            <person name="Langley C.H."/>
            <person name="Lapoint R."/>
            <person name="Lazzaro B.P."/>
            <person name="Lee S.J."/>
            <person name="Levesque L."/>
            <person name="Li R."/>
            <person name="Lin C.F."/>
            <person name="Lin M.F."/>
            <person name="Lindblad-Toh K."/>
            <person name="Llopart A."/>
            <person name="Long M."/>
            <person name="Low L."/>
            <person name="Lozovsky E."/>
            <person name="Lu J."/>
            <person name="Luo M."/>
            <person name="Machado C.A."/>
            <person name="Makalowski W."/>
            <person name="Marzo M."/>
            <person name="Matsuda M."/>
            <person name="Matzkin L."/>
            <person name="McAllister B."/>
            <person name="McBride C.S."/>
            <person name="McKernan B."/>
            <person name="McKernan K."/>
            <person name="Mendez-Lago M."/>
            <person name="Minx P."/>
            <person name="Mollenhauer M.U."/>
            <person name="Montooth K."/>
            <person name="Mount S.M."/>
            <person name="Mu X."/>
            <person name="Myers E."/>
            <person name="Negre B."/>
            <person name="Newfeld S."/>
            <person name="Nielsen R."/>
            <person name="Noor M.A."/>
            <person name="O'Grady P."/>
            <person name="Pachter L."/>
            <person name="Papaceit M."/>
            <person name="Parisi M.J."/>
            <person name="Parisi M."/>
            <person name="Parts L."/>
            <person name="Pedersen J.S."/>
            <person name="Pesole G."/>
            <person name="Phillippy A.M."/>
            <person name="Ponting C.P."/>
            <person name="Pop M."/>
            <person name="Porcelli D."/>
            <person name="Powell J.R."/>
            <person name="Prohaska S."/>
            <person name="Pruitt K."/>
            <person name="Puig M."/>
            <person name="Quesneville H."/>
            <person name="Ram K.R."/>
            <person name="Rand D."/>
            <person name="Rasmussen M.D."/>
            <person name="Reed L.K."/>
            <person name="Reenan R."/>
            <person name="Reily A."/>
            <person name="Remington K.A."/>
            <person name="Rieger T.T."/>
            <person name="Ritchie M.G."/>
            <person name="Robin C."/>
            <person name="Rogers Y.H."/>
            <person name="Rohde C."/>
            <person name="Rozas J."/>
            <person name="Rubenfield M.J."/>
            <person name="Ruiz A."/>
            <person name="Russo S."/>
            <person name="Salzberg S.L."/>
            <person name="Sanchez-Gracia A."/>
            <person name="Saranga D.J."/>
            <person name="Sato H."/>
            <person name="Schaeffer S.W."/>
            <person name="Schatz M.C."/>
            <person name="Schlenke T."/>
            <person name="Schwartz R."/>
            <person name="Segarra C."/>
            <person name="Singh R.S."/>
            <person name="Sirot L."/>
            <person name="Sirota M."/>
            <person name="Sisneros N.B."/>
            <person name="Smith C.D."/>
            <person name="Smith T.F."/>
            <person name="Spieth J."/>
            <person name="Stage D.E."/>
            <person name="Stark A."/>
            <person name="Stephan W."/>
            <person name="Strausberg R.L."/>
            <person name="Strempel S."/>
            <person name="Sturgill D."/>
            <person name="Sutton G."/>
            <person name="Sutton G.G."/>
            <person name="Tao W."/>
            <person name="Teichmann S."/>
            <person name="Tobari Y.N."/>
            <person name="Tomimura Y."/>
            <person name="Tsolas J.M."/>
            <person name="Valente V.L."/>
            <person name="Venter E."/>
            <person name="Venter J.C."/>
            <person name="Vicario S."/>
            <person name="Vieira F.G."/>
            <person name="Vilella A.J."/>
            <person name="Villasante A."/>
            <person name="Walenz B."/>
            <person name="Wang J."/>
            <person name="Wasserman M."/>
            <person name="Watts T."/>
            <person name="Wilson D."/>
            <person name="Wilson R.K."/>
            <person name="Wing R.A."/>
            <person name="Wolfner M.F."/>
            <person name="Wong A."/>
            <person name="Wong G.K."/>
            <person name="Wu C.I."/>
            <person name="Wu G."/>
            <person name="Yamamoto D."/>
            <person name="Yang H.P."/>
            <person name="Yang S.P."/>
            <person name="Yorke J.A."/>
            <person name="Yoshida K."/>
            <person name="Zdobnov E."/>
            <person name="Zhang P."/>
            <person name="Zhang Y."/>
            <person name="Zimin A.V."/>
            <person name="Baldwin J."/>
            <person name="Abdouelleil A."/>
            <person name="Abdulkadir J."/>
            <person name="Abebe A."/>
            <person name="Abera B."/>
            <person name="Abreu J."/>
            <person name="Acer S.C."/>
            <person name="Aftuck L."/>
            <person name="Alexander A."/>
            <person name="An P."/>
            <person name="Anderson E."/>
            <person name="Anderson S."/>
            <person name="Arachi H."/>
            <person name="Azer M."/>
            <person name="Bachantsang P."/>
            <person name="Barry A."/>
            <person name="Bayul T."/>
            <person name="Berlin A."/>
            <person name="Bessette D."/>
            <person name="Bloom T."/>
            <person name="Blye J."/>
            <person name="Boguslavskiy L."/>
            <person name="Bonnet C."/>
            <person name="Boukhgalter B."/>
            <person name="Bourzgui I."/>
            <person name="Brown A."/>
            <person name="Cahill P."/>
            <person name="Channer S."/>
            <person name="Cheshatsang Y."/>
            <person name="Chuda L."/>
            <person name="Citroen M."/>
            <person name="Collymore A."/>
            <person name="Cooke P."/>
            <person name="Costello M."/>
            <person name="D'Aco K."/>
            <person name="Daza R."/>
            <person name="De Haan G."/>
            <person name="DeGray S."/>
            <person name="DeMaso C."/>
            <person name="Dhargay N."/>
            <person name="Dooley K."/>
            <person name="Dooley E."/>
            <person name="Doricent M."/>
            <person name="Dorje P."/>
            <person name="Dorjee K."/>
            <person name="Dupes A."/>
            <person name="Elong R."/>
            <person name="Falk J."/>
            <person name="Farina A."/>
            <person name="Faro S."/>
            <person name="Ferguson D."/>
            <person name="Fisher S."/>
            <person name="Foley C.D."/>
            <person name="Franke A."/>
            <person name="Friedrich D."/>
            <person name="Gadbois L."/>
            <person name="Gearin G."/>
            <person name="Gearin C.R."/>
            <person name="Giannoukos G."/>
            <person name="Goode T."/>
            <person name="Graham J."/>
            <person name="Grandbois E."/>
            <person name="Grewal S."/>
            <person name="Gyaltsen K."/>
            <person name="Hafez N."/>
            <person name="Hagos B."/>
            <person name="Hall J."/>
            <person name="Henson C."/>
            <person name="Hollinger A."/>
            <person name="Honan T."/>
            <person name="Huard M.D."/>
            <person name="Hughes L."/>
            <person name="Hurhula B."/>
            <person name="Husby M.E."/>
            <person name="Kamat A."/>
            <person name="Kanga B."/>
            <person name="Kashin S."/>
            <person name="Khazanovich D."/>
            <person name="Kisner P."/>
            <person name="Lance K."/>
            <person name="Lara M."/>
            <person name="Lee W."/>
            <person name="Lennon N."/>
            <person name="Letendre F."/>
            <person name="LeVine R."/>
            <person name="Lipovsky A."/>
            <person name="Liu X."/>
            <person name="Liu J."/>
            <person name="Liu S."/>
            <person name="Lokyitsang T."/>
            <person name="Lokyitsang Y."/>
            <person name="Lubonja R."/>
            <person name="Lui A."/>
            <person name="MacDonald P."/>
            <person name="Magnisalis V."/>
            <person name="Maru K."/>
            <person name="Matthews C."/>
            <person name="McCusker W."/>
            <person name="McDonough S."/>
            <person name="Mehta T."/>
            <person name="Meldrim J."/>
            <person name="Meneus L."/>
            <person name="Mihai O."/>
            <person name="Mihalev A."/>
            <person name="Mihova T."/>
            <person name="Mittelman R."/>
            <person name="Mlenga V."/>
            <person name="Montmayeur A."/>
            <person name="Mulrain L."/>
            <person name="Navidi A."/>
            <person name="Naylor J."/>
            <person name="Negash T."/>
            <person name="Nguyen T."/>
            <person name="Nguyen N."/>
            <person name="Nicol R."/>
            <person name="Norbu C."/>
            <person name="Norbu N."/>
            <person name="Novod N."/>
            <person name="O'Neill B."/>
            <person name="Osman S."/>
            <person name="Markiewicz E."/>
            <person name="Oyono O.L."/>
            <person name="Patti C."/>
            <person name="Phunkhang P."/>
            <person name="Pierre F."/>
            <person name="Priest M."/>
            <person name="Raghuraman S."/>
            <person name="Rege F."/>
            <person name="Reyes R."/>
            <person name="Rise C."/>
            <person name="Rogov P."/>
            <person name="Ross K."/>
            <person name="Ryan E."/>
            <person name="Settipalli S."/>
            <person name="Shea T."/>
            <person name="Sherpa N."/>
            <person name="Shi L."/>
            <person name="Shih D."/>
            <person name="Sparrow T."/>
            <person name="Spaulding J."/>
            <person name="Stalker J."/>
            <person name="Stange-Thomann N."/>
            <person name="Stavropoulos S."/>
            <person name="Stone C."/>
            <person name="Strader C."/>
            <person name="Tesfaye S."/>
            <person name="Thomson T."/>
            <person name="Thoulutsang Y."/>
            <person name="Thoulutsang D."/>
            <person name="Topham K."/>
            <person name="Topping I."/>
            <person name="Tsamla T."/>
            <person name="Vassiliev H."/>
            <person name="Vo A."/>
            <person name="Wangchuk T."/>
            <person name="Wangdi T."/>
            <person name="Weiand M."/>
            <person name="Wilkinson J."/>
            <person name="Wilson A."/>
            <person name="Yadav S."/>
            <person name="Young G."/>
            <person name="Yu Q."/>
            <person name="Zembek L."/>
            <person name="Zhong D."/>
            <person name="Zimmer A."/>
            <person name="Zwirko Z."/>
            <person name="Jaffe D.B."/>
            <person name="Alvarez P."/>
            <person name="Brockman W."/>
            <person name="Butler J."/>
            <person name="Chin C."/>
            <person name="Gnerre S."/>
            <person name="Grabherr M."/>
            <person name="Kleber M."/>
            <person name="Mauceli E."/>
            <person name="MacCallum I."/>
        </authorList>
    </citation>
    <scope>NUCLEOTIDE SEQUENCE [LARGE SCALE GENOMIC DNA]</scope>
    <source>
        <strain evidence="2">Tucson 15287-2541.00</strain>
    </source>
</reference>
<dbReference type="eggNOG" id="ENOG502TBJ4">
    <property type="taxonomic scope" value="Eukaryota"/>
</dbReference>
<dbReference type="OrthoDB" id="7856623at2759"/>
<accession>B4J0E8</accession>
<proteinExistence type="predicted"/>
<dbReference type="Proteomes" id="UP000001070">
    <property type="component" value="Unassembled WGS sequence"/>
</dbReference>
<keyword evidence="2" id="KW-1185">Reference proteome</keyword>
<name>B4J0E8_DROGR</name>
<gene>
    <name evidence="1" type="primary">Dgri\GH16456</name>
    <name evidence="1" type="ORF">Dgri_GH16456</name>
</gene>
<dbReference type="HOGENOM" id="CLU_919097_0_0_1"/>
<dbReference type="AlphaFoldDB" id="B4J0E8"/>
<dbReference type="EMBL" id="CH916366">
    <property type="protein sequence ID" value="EDV96784.1"/>
    <property type="molecule type" value="Genomic_DNA"/>
</dbReference>
<organism evidence="2">
    <name type="scientific">Drosophila grimshawi</name>
    <name type="common">Hawaiian fruit fly</name>
    <name type="synonym">Idiomyia grimshawi</name>
    <dbReference type="NCBI Taxonomy" id="7222"/>
    <lineage>
        <taxon>Eukaryota</taxon>
        <taxon>Metazoa</taxon>
        <taxon>Ecdysozoa</taxon>
        <taxon>Arthropoda</taxon>
        <taxon>Hexapoda</taxon>
        <taxon>Insecta</taxon>
        <taxon>Pterygota</taxon>
        <taxon>Neoptera</taxon>
        <taxon>Endopterygota</taxon>
        <taxon>Diptera</taxon>
        <taxon>Brachycera</taxon>
        <taxon>Muscomorpha</taxon>
        <taxon>Ephydroidea</taxon>
        <taxon>Drosophilidae</taxon>
        <taxon>Drosophila</taxon>
        <taxon>Hawaiian Drosophila</taxon>
    </lineage>
</organism>
<evidence type="ECO:0000313" key="2">
    <source>
        <dbReference type="Proteomes" id="UP000001070"/>
    </source>
</evidence>
<protein>
    <submittedName>
        <fullName evidence="1">GH16456</fullName>
    </submittedName>
</protein>
<sequence>MHKRFRKTADVIFEDSSSSSSIEACASISFVQRKYMRKRRREAINVELNISGSSSDDEQLAEQENKMWLKNLKRCSSSQKPLQLTPQNKFQPLSLSVSAKSPSPTPPMPGCALEPTEYSKSTPAAWNSFRKTLAALKQEQRGLLQTSMSNCSHQSTLLDCSIEANLETMIDTQKTPRSATKVALTQMRKKRCVKGGYVHEYKKLMLKERMDRRSLAHNQRLGISSGQQVRVLAMSASFGTHMARVQTEAEPKAIFNIIVAPSMVSNVKVDSKLELYIDLQLESPLQLPNKELIYLQPNKIVLL</sequence>